<gene>
    <name evidence="2" type="ORF">METZ01_LOCUS420031</name>
</gene>
<dbReference type="Gene3D" id="3.50.50.60">
    <property type="entry name" value="FAD/NAD(P)-binding domain"/>
    <property type="match status" value="1"/>
</dbReference>
<evidence type="ECO:0000313" key="2">
    <source>
        <dbReference type="EMBL" id="SVD67177.1"/>
    </source>
</evidence>
<accession>A0A382X7L7</accession>
<dbReference type="Pfam" id="PF01266">
    <property type="entry name" value="DAO"/>
    <property type="match status" value="1"/>
</dbReference>
<protein>
    <recommendedName>
        <fullName evidence="1">FAD dependent oxidoreductase domain-containing protein</fullName>
    </recommendedName>
</protein>
<sequence length="116" mass="12627">VKSIAVIGAGIIGICSAYFLQKSGYKVTLFDHKEPGSMTSSGHACTFADYACIPVNSPTIFADLPSMLLKQDGPLAIDFGYILKNLPWAFSFLQSCKKNRVEYIATSLANFLSHSR</sequence>
<proteinExistence type="predicted"/>
<dbReference type="InterPro" id="IPR006076">
    <property type="entry name" value="FAD-dep_OxRdtase"/>
</dbReference>
<reference evidence="2" key="1">
    <citation type="submission" date="2018-05" db="EMBL/GenBank/DDBJ databases">
        <authorList>
            <person name="Lanie J.A."/>
            <person name="Ng W.-L."/>
            <person name="Kazmierczak K.M."/>
            <person name="Andrzejewski T.M."/>
            <person name="Davidsen T.M."/>
            <person name="Wayne K.J."/>
            <person name="Tettelin H."/>
            <person name="Glass J.I."/>
            <person name="Rusch D."/>
            <person name="Podicherti R."/>
            <person name="Tsui H.-C.T."/>
            <person name="Winkler M.E."/>
        </authorList>
    </citation>
    <scope>NUCLEOTIDE SEQUENCE</scope>
</reference>
<name>A0A382X7L7_9ZZZZ</name>
<feature type="non-terminal residue" evidence="2">
    <location>
        <position position="116"/>
    </location>
</feature>
<dbReference type="InterPro" id="IPR036188">
    <property type="entry name" value="FAD/NAD-bd_sf"/>
</dbReference>
<organism evidence="2">
    <name type="scientific">marine metagenome</name>
    <dbReference type="NCBI Taxonomy" id="408172"/>
    <lineage>
        <taxon>unclassified sequences</taxon>
        <taxon>metagenomes</taxon>
        <taxon>ecological metagenomes</taxon>
    </lineage>
</organism>
<evidence type="ECO:0000259" key="1">
    <source>
        <dbReference type="Pfam" id="PF01266"/>
    </source>
</evidence>
<dbReference type="SUPFAM" id="SSF51905">
    <property type="entry name" value="FAD/NAD(P)-binding domain"/>
    <property type="match status" value="1"/>
</dbReference>
<dbReference type="AlphaFoldDB" id="A0A382X7L7"/>
<dbReference type="EMBL" id="UINC01165660">
    <property type="protein sequence ID" value="SVD67177.1"/>
    <property type="molecule type" value="Genomic_DNA"/>
</dbReference>
<feature type="domain" description="FAD dependent oxidoreductase" evidence="1">
    <location>
        <begin position="4"/>
        <end position="44"/>
    </location>
</feature>
<feature type="non-terminal residue" evidence="2">
    <location>
        <position position="1"/>
    </location>
</feature>